<dbReference type="AlphaFoldDB" id="A0AA35UN40"/>
<evidence type="ECO:0000256" key="3">
    <source>
        <dbReference type="ARBA" id="ARBA00022679"/>
    </source>
</evidence>
<proteinExistence type="predicted"/>
<dbReference type="InterPro" id="IPR036890">
    <property type="entry name" value="HATPase_C_sf"/>
</dbReference>
<accession>A0AA35UN40</accession>
<organism evidence="10 11">
    <name type="scientific">Brytella acorum</name>
    <dbReference type="NCBI Taxonomy" id="2959299"/>
    <lineage>
        <taxon>Bacteria</taxon>
        <taxon>Pseudomonadati</taxon>
        <taxon>Pseudomonadota</taxon>
        <taxon>Alphaproteobacteria</taxon>
        <taxon>Acetobacterales</taxon>
        <taxon>Acetobacteraceae</taxon>
        <taxon>Brytella</taxon>
    </lineage>
</organism>
<dbReference type="InterPro" id="IPR004358">
    <property type="entry name" value="Sig_transdc_His_kin-like_C"/>
</dbReference>
<dbReference type="PANTHER" id="PTHR43065:SF46">
    <property type="entry name" value="C4-DICARBOXYLATE TRANSPORT SENSOR PROTEIN DCTB"/>
    <property type="match status" value="1"/>
</dbReference>
<evidence type="ECO:0000259" key="9">
    <source>
        <dbReference type="PROSITE" id="PS50109"/>
    </source>
</evidence>
<dbReference type="GO" id="GO:0000155">
    <property type="term" value="F:phosphorelay sensor kinase activity"/>
    <property type="evidence" value="ECO:0007669"/>
    <property type="project" value="InterPro"/>
</dbReference>
<comment type="caution">
    <text evidence="10">The sequence shown here is derived from an EMBL/GenBank/DDBJ whole genome shotgun (WGS) entry which is preliminary data.</text>
</comment>
<keyword evidence="8" id="KW-0812">Transmembrane</keyword>
<dbReference type="Pfam" id="PF02518">
    <property type="entry name" value="HATPase_c"/>
    <property type="match status" value="1"/>
</dbReference>
<dbReference type="SMART" id="SM00387">
    <property type="entry name" value="HATPase_c"/>
    <property type="match status" value="1"/>
</dbReference>
<dbReference type="EC" id="2.7.13.3" evidence="2"/>
<keyword evidence="7" id="KW-0902">Two-component regulatory system</keyword>
<dbReference type="EMBL" id="CATKSH010000006">
    <property type="protein sequence ID" value="CAI9120485.1"/>
    <property type="molecule type" value="Genomic_DNA"/>
</dbReference>
<dbReference type="InterPro" id="IPR005467">
    <property type="entry name" value="His_kinase_dom"/>
</dbReference>
<keyword evidence="3" id="KW-0808">Transferase</keyword>
<dbReference type="PROSITE" id="PS50109">
    <property type="entry name" value="HIS_KIN"/>
    <property type="match status" value="1"/>
</dbReference>
<keyword evidence="6 10" id="KW-0067">ATP-binding</keyword>
<evidence type="ECO:0000256" key="6">
    <source>
        <dbReference type="ARBA" id="ARBA00022840"/>
    </source>
</evidence>
<dbReference type="InterPro" id="IPR003594">
    <property type="entry name" value="HATPase_dom"/>
</dbReference>
<evidence type="ECO:0000256" key="2">
    <source>
        <dbReference type="ARBA" id="ARBA00012438"/>
    </source>
</evidence>
<evidence type="ECO:0000256" key="8">
    <source>
        <dbReference type="SAM" id="Phobius"/>
    </source>
</evidence>
<evidence type="ECO:0000256" key="5">
    <source>
        <dbReference type="ARBA" id="ARBA00022777"/>
    </source>
</evidence>
<dbReference type="Proteomes" id="UP001176960">
    <property type="component" value="Unassembled WGS sequence"/>
</dbReference>
<name>A0AA35UN40_9PROT</name>
<evidence type="ECO:0000313" key="10">
    <source>
        <dbReference type="EMBL" id="CAI9120485.1"/>
    </source>
</evidence>
<dbReference type="SUPFAM" id="SSF47384">
    <property type="entry name" value="Homodimeric domain of signal transducing histidine kinase"/>
    <property type="match status" value="1"/>
</dbReference>
<evidence type="ECO:0000313" key="11">
    <source>
        <dbReference type="Proteomes" id="UP001176960"/>
    </source>
</evidence>
<dbReference type="PRINTS" id="PR00344">
    <property type="entry name" value="BCTRLSENSOR"/>
</dbReference>
<feature type="domain" description="Histidine kinase" evidence="9">
    <location>
        <begin position="187"/>
        <end position="402"/>
    </location>
</feature>
<keyword evidence="5" id="KW-0418">Kinase</keyword>
<dbReference type="Gene3D" id="3.30.565.10">
    <property type="entry name" value="Histidine kinase-like ATPase, C-terminal domain"/>
    <property type="match status" value="1"/>
</dbReference>
<feature type="transmembrane region" description="Helical" evidence="8">
    <location>
        <begin position="31"/>
        <end position="51"/>
    </location>
</feature>
<evidence type="ECO:0000256" key="4">
    <source>
        <dbReference type="ARBA" id="ARBA00022741"/>
    </source>
</evidence>
<evidence type="ECO:0000256" key="1">
    <source>
        <dbReference type="ARBA" id="ARBA00000085"/>
    </source>
</evidence>
<keyword evidence="11" id="KW-1185">Reference proteome</keyword>
<gene>
    <name evidence="10" type="ORF">LMG32879_001318</name>
</gene>
<dbReference type="SUPFAM" id="SSF55874">
    <property type="entry name" value="ATPase domain of HSP90 chaperone/DNA topoisomerase II/histidine kinase"/>
    <property type="match status" value="1"/>
</dbReference>
<sequence length="402" mass="44207">MRPVWQTAPALSMIVVASMLAPSAFRHDYYATTTLLLLAIATSSAGILWRFSELARRQKRIEVSNVRPADREKYRNRALLDHAPVPLLYQTGDGAFHAANRAARRLFRTEDRLRDPPRSLNDAVMAGLDPERRVLRLATDSAIPRSYALSTASGSGIGGIAQFIALTDIDAELNAANAEALREMLQILSHEIMNSLTPVISLAETAHDLAQAASDEETRNVVIGALDTILRRAKGLNRFIQGYRRLARLPSPERQRISLDEIFQNASGLFEARWGARVMLEIDQPTTRIMMRIDPVQLEHALMNLLNNAAEAALTGTAAQAHVWLHGDGSSSGLHIAVRDNGDGIAPEHHETIFRPFFSLKAGGNGIGLSLARQIVLAHGGTLTLDAPMPDRPWRTSFSMRL</sequence>
<dbReference type="PANTHER" id="PTHR43065">
    <property type="entry name" value="SENSOR HISTIDINE KINASE"/>
    <property type="match status" value="1"/>
</dbReference>
<evidence type="ECO:0000256" key="7">
    <source>
        <dbReference type="ARBA" id="ARBA00023012"/>
    </source>
</evidence>
<comment type="catalytic activity">
    <reaction evidence="1">
        <text>ATP + protein L-histidine = ADP + protein N-phospho-L-histidine.</text>
        <dbReference type="EC" id="2.7.13.3"/>
    </reaction>
</comment>
<dbReference type="GO" id="GO:0005524">
    <property type="term" value="F:ATP binding"/>
    <property type="evidence" value="ECO:0007669"/>
    <property type="project" value="UniProtKB-KW"/>
</dbReference>
<keyword evidence="8" id="KW-0472">Membrane</keyword>
<reference evidence="10" key="1">
    <citation type="submission" date="2023-03" db="EMBL/GenBank/DDBJ databases">
        <authorList>
            <person name="Cleenwerck I."/>
        </authorList>
    </citation>
    <scope>NUCLEOTIDE SEQUENCE</scope>
    <source>
        <strain evidence="10">LMG 32879</strain>
    </source>
</reference>
<keyword evidence="8" id="KW-1133">Transmembrane helix</keyword>
<keyword evidence="4" id="KW-0547">Nucleotide-binding</keyword>
<dbReference type="InterPro" id="IPR036097">
    <property type="entry name" value="HisK_dim/P_sf"/>
</dbReference>
<protein>
    <recommendedName>
        <fullName evidence="2">histidine kinase</fullName>
        <ecNumber evidence="2">2.7.13.3</ecNumber>
    </recommendedName>
</protein>
<dbReference type="RefSeq" id="WP_289840582.1">
    <property type="nucleotide sequence ID" value="NZ_CATKSH010000006.1"/>
</dbReference>